<evidence type="ECO:0000259" key="4">
    <source>
        <dbReference type="Pfam" id="PF01551"/>
    </source>
</evidence>
<evidence type="ECO:0000313" key="7">
    <source>
        <dbReference type="Proteomes" id="UP001058650"/>
    </source>
</evidence>
<dbReference type="RefSeq" id="WP_259436170.1">
    <property type="nucleotide sequence ID" value="NZ_CP103866.1"/>
</dbReference>
<name>A0ABY5U2R8_LACSH</name>
<sequence>MMRRILPIGFITLALVVSSWGIHSSPALANPSQSDTKKKLEDVKNEAKETKASLKEVEAKLEQHKKDVSKVDEKLSAYLQQIDALNKNLAANEKEKKAVEQKLRKKLQRLYLQGENEYLAHMLAAESFADFLNRFQLIRIIVNQDMNDFHHYNDLKKKYEEDKAKVVKAKEEQEKLLKESKQRVEKMMKEMSKYKAELKELEKQEQKLMGEFGFVGGGVLGYPSSRGMTFWNYGQNRGSHIHAGVDIPRPIGTPIYAAEGGVVKSVRYDAGGYGWYIIVRHNNGLETLYAHMYSYQVKVSTGQRVARGQVIGAVGNAGRSTGPHLHFEVHKNGQAVNPKPYIS</sequence>
<dbReference type="EMBL" id="CP103866">
    <property type="protein sequence ID" value="UWE03946.1"/>
    <property type="molecule type" value="Genomic_DNA"/>
</dbReference>
<dbReference type="Proteomes" id="UP001058650">
    <property type="component" value="Chromosome"/>
</dbReference>
<evidence type="ECO:0000259" key="5">
    <source>
        <dbReference type="Pfam" id="PF24568"/>
    </source>
</evidence>
<keyword evidence="7" id="KW-1185">Reference proteome</keyword>
<accession>A0ABY5U2R8</accession>
<dbReference type="InterPro" id="IPR011055">
    <property type="entry name" value="Dup_hybrid_motif"/>
</dbReference>
<dbReference type="PANTHER" id="PTHR21666:SF285">
    <property type="entry name" value="M23 FAMILY METALLOPEPTIDASE"/>
    <property type="match status" value="1"/>
</dbReference>
<gene>
    <name evidence="6" type="ORF">NYR52_01855</name>
</gene>
<dbReference type="Gene3D" id="2.70.70.10">
    <property type="entry name" value="Glucose Permease (Domain IIA)"/>
    <property type="match status" value="1"/>
</dbReference>
<feature type="coiled-coil region" evidence="2">
    <location>
        <begin position="33"/>
        <end position="109"/>
    </location>
</feature>
<dbReference type="Pfam" id="PF01551">
    <property type="entry name" value="Peptidase_M23"/>
    <property type="match status" value="1"/>
</dbReference>
<organism evidence="6 7">
    <name type="scientific">Laceyella sacchari</name>
    <name type="common">Thermoactinomyces thalpophilus</name>
    <dbReference type="NCBI Taxonomy" id="37482"/>
    <lineage>
        <taxon>Bacteria</taxon>
        <taxon>Bacillati</taxon>
        <taxon>Bacillota</taxon>
        <taxon>Bacilli</taxon>
        <taxon>Bacillales</taxon>
        <taxon>Thermoactinomycetaceae</taxon>
        <taxon>Laceyella</taxon>
    </lineage>
</organism>
<evidence type="ECO:0000256" key="2">
    <source>
        <dbReference type="SAM" id="Coils"/>
    </source>
</evidence>
<reference evidence="6" key="1">
    <citation type="submission" date="2022-08" db="EMBL/GenBank/DDBJ databases">
        <title>The complete genome sequence of the thermophilic bacterium Laceyella sacchari FBKL4.010 reveals the basis for tetramethylpyrazine biosynthesis in Moutai-flavor Daqu.</title>
        <authorList>
            <person name="Li D."/>
            <person name="Huang W."/>
            <person name="Wang C."/>
            <person name="Qiu S."/>
        </authorList>
    </citation>
    <scope>NUCLEOTIDE SEQUENCE</scope>
    <source>
        <strain evidence="6">FBKL4.014</strain>
    </source>
</reference>
<dbReference type="CDD" id="cd12797">
    <property type="entry name" value="M23_peptidase"/>
    <property type="match status" value="1"/>
</dbReference>
<feature type="chain" id="PRO_5045504350" evidence="3">
    <location>
        <begin position="30"/>
        <end position="343"/>
    </location>
</feature>
<evidence type="ECO:0000256" key="1">
    <source>
        <dbReference type="ARBA" id="ARBA00022729"/>
    </source>
</evidence>
<keyword evidence="2" id="KW-0175">Coiled coil</keyword>
<protein>
    <submittedName>
        <fullName evidence="6">Peptidoglycan DD-metalloendopeptidase family protein</fullName>
    </submittedName>
</protein>
<keyword evidence="1 3" id="KW-0732">Signal</keyword>
<dbReference type="SUPFAM" id="SSF51261">
    <property type="entry name" value="Duplicated hybrid motif"/>
    <property type="match status" value="1"/>
</dbReference>
<feature type="signal peptide" evidence="3">
    <location>
        <begin position="1"/>
        <end position="29"/>
    </location>
</feature>
<evidence type="ECO:0000313" key="6">
    <source>
        <dbReference type="EMBL" id="UWE03946.1"/>
    </source>
</evidence>
<evidence type="ECO:0000256" key="3">
    <source>
        <dbReference type="SAM" id="SignalP"/>
    </source>
</evidence>
<proteinExistence type="predicted"/>
<feature type="coiled-coil region" evidence="2">
    <location>
        <begin position="152"/>
        <end position="211"/>
    </location>
</feature>
<dbReference type="InterPro" id="IPR016047">
    <property type="entry name" value="M23ase_b-sheet_dom"/>
</dbReference>
<dbReference type="Pfam" id="PF24568">
    <property type="entry name" value="CC_PcsB"/>
    <property type="match status" value="1"/>
</dbReference>
<feature type="domain" description="Peptidoglycan hydrolase PcsB coiled-coil" evidence="5">
    <location>
        <begin position="93"/>
        <end position="160"/>
    </location>
</feature>
<dbReference type="InterPro" id="IPR050570">
    <property type="entry name" value="Cell_wall_metabolism_enzyme"/>
</dbReference>
<dbReference type="Gene3D" id="6.10.250.3150">
    <property type="match status" value="1"/>
</dbReference>
<feature type="domain" description="M23ase beta-sheet core" evidence="4">
    <location>
        <begin position="241"/>
        <end position="338"/>
    </location>
</feature>
<dbReference type="PANTHER" id="PTHR21666">
    <property type="entry name" value="PEPTIDASE-RELATED"/>
    <property type="match status" value="1"/>
</dbReference>
<dbReference type="InterPro" id="IPR057309">
    <property type="entry name" value="PcsB_CC"/>
</dbReference>